<protein>
    <recommendedName>
        <fullName evidence="5">Spore coat protein</fullName>
    </recommendedName>
</protein>
<sequence>MTKFIVHLSRTLLIAAIASGFTLYFTWTIVHTYVDKLISHFNIPIEGSFVTFSDLIGSVAGDFESMTQGGDTRKEAGQKPPAEETEGSDLSTPDSQESSTDAVPVFGQSGSGLGQQSNAGKSEVIISPDDLSSKKDQLNEEDKKKIFAYMASLPAEDLQTISAMMEGGITEEEMSEIKKIVEKTLKPEEYSQLMEILQKY</sequence>
<dbReference type="EMBL" id="JBHTIU010000089">
    <property type="protein sequence ID" value="MFD0871785.1"/>
    <property type="molecule type" value="Genomic_DNA"/>
</dbReference>
<reference evidence="4" key="1">
    <citation type="journal article" date="2019" name="Int. J. Syst. Evol. Microbiol.">
        <title>The Global Catalogue of Microorganisms (GCM) 10K type strain sequencing project: providing services to taxonomists for standard genome sequencing and annotation.</title>
        <authorList>
            <consortium name="The Broad Institute Genomics Platform"/>
            <consortium name="The Broad Institute Genome Sequencing Center for Infectious Disease"/>
            <person name="Wu L."/>
            <person name="Ma J."/>
        </authorList>
    </citation>
    <scope>NUCLEOTIDE SEQUENCE [LARGE SCALE GENOMIC DNA]</scope>
    <source>
        <strain evidence="4">CCUG 57263</strain>
    </source>
</reference>
<evidence type="ECO:0000313" key="4">
    <source>
        <dbReference type="Proteomes" id="UP001597120"/>
    </source>
</evidence>
<evidence type="ECO:0000256" key="1">
    <source>
        <dbReference type="SAM" id="MobiDB-lite"/>
    </source>
</evidence>
<accession>A0ABW3DE79</accession>
<name>A0ABW3DE79_9BACL</name>
<keyword evidence="2" id="KW-1133">Transmembrane helix</keyword>
<dbReference type="Proteomes" id="UP001597120">
    <property type="component" value="Unassembled WGS sequence"/>
</dbReference>
<keyword evidence="4" id="KW-1185">Reference proteome</keyword>
<feature type="compositionally biased region" description="Polar residues" evidence="1">
    <location>
        <begin position="88"/>
        <end position="101"/>
    </location>
</feature>
<proteinExistence type="predicted"/>
<evidence type="ECO:0000313" key="3">
    <source>
        <dbReference type="EMBL" id="MFD0871785.1"/>
    </source>
</evidence>
<feature type="transmembrane region" description="Helical" evidence="2">
    <location>
        <begin position="12"/>
        <end position="34"/>
    </location>
</feature>
<keyword evidence="2" id="KW-0812">Transmembrane</keyword>
<gene>
    <name evidence="3" type="ORF">ACFQ03_21905</name>
</gene>
<feature type="region of interest" description="Disordered" evidence="1">
    <location>
        <begin position="64"/>
        <end position="120"/>
    </location>
</feature>
<dbReference type="RefSeq" id="WP_150960430.1">
    <property type="nucleotide sequence ID" value="NZ_JBHTIU010000089.1"/>
</dbReference>
<organism evidence="3 4">
    <name type="scientific">Paenibacillus residui</name>
    <dbReference type="NCBI Taxonomy" id="629724"/>
    <lineage>
        <taxon>Bacteria</taxon>
        <taxon>Bacillati</taxon>
        <taxon>Bacillota</taxon>
        <taxon>Bacilli</taxon>
        <taxon>Bacillales</taxon>
        <taxon>Paenibacillaceae</taxon>
        <taxon>Paenibacillus</taxon>
    </lineage>
</organism>
<comment type="caution">
    <text evidence="3">The sequence shown here is derived from an EMBL/GenBank/DDBJ whole genome shotgun (WGS) entry which is preliminary data.</text>
</comment>
<keyword evidence="2" id="KW-0472">Membrane</keyword>
<evidence type="ECO:0000256" key="2">
    <source>
        <dbReference type="SAM" id="Phobius"/>
    </source>
</evidence>
<evidence type="ECO:0008006" key="5">
    <source>
        <dbReference type="Google" id="ProtNLM"/>
    </source>
</evidence>